<name>A0ABV0JFH6_9CYAN</name>
<comment type="similarity">
    <text evidence="2">In the N-terminal section; belongs to the phytochrome family.</text>
</comment>
<keyword evidence="5" id="KW-0808">Transferase</keyword>
<evidence type="ECO:0000256" key="3">
    <source>
        <dbReference type="ARBA" id="ARBA00012438"/>
    </source>
</evidence>
<evidence type="ECO:0000256" key="7">
    <source>
        <dbReference type="ARBA" id="ARBA00023012"/>
    </source>
</evidence>
<evidence type="ECO:0000256" key="4">
    <source>
        <dbReference type="ARBA" id="ARBA00022553"/>
    </source>
</evidence>
<dbReference type="InterPro" id="IPR001789">
    <property type="entry name" value="Sig_transdc_resp-reg_receiver"/>
</dbReference>
<dbReference type="PROSITE" id="PS50110">
    <property type="entry name" value="RESPONSE_REGULATORY"/>
    <property type="match status" value="1"/>
</dbReference>
<dbReference type="InterPro" id="IPR003661">
    <property type="entry name" value="HisK_dim/P_dom"/>
</dbReference>
<dbReference type="Pfam" id="PF02518">
    <property type="entry name" value="HATPase_c"/>
    <property type="match status" value="1"/>
</dbReference>
<dbReference type="PANTHER" id="PTHR43547">
    <property type="entry name" value="TWO-COMPONENT HISTIDINE KINASE"/>
    <property type="match status" value="1"/>
</dbReference>
<dbReference type="PROSITE" id="PS50046">
    <property type="entry name" value="PHYTOCHROME_2"/>
    <property type="match status" value="1"/>
</dbReference>
<evidence type="ECO:0000256" key="1">
    <source>
        <dbReference type="ARBA" id="ARBA00000085"/>
    </source>
</evidence>
<comment type="caution">
    <text evidence="12">The sequence shown here is derived from an EMBL/GenBank/DDBJ whole genome shotgun (WGS) entry which is preliminary data.</text>
</comment>
<dbReference type="SMART" id="SM00448">
    <property type="entry name" value="REC"/>
    <property type="match status" value="1"/>
</dbReference>
<dbReference type="SUPFAM" id="SSF47384">
    <property type="entry name" value="Homodimeric domain of signal transducing histidine kinase"/>
    <property type="match status" value="1"/>
</dbReference>
<dbReference type="InterPro" id="IPR036890">
    <property type="entry name" value="HATPase_C_sf"/>
</dbReference>
<dbReference type="Gene3D" id="3.40.50.2300">
    <property type="match status" value="1"/>
</dbReference>
<organism evidence="12 13">
    <name type="scientific">Trichocoleus desertorum GB2-A4</name>
    <dbReference type="NCBI Taxonomy" id="2933944"/>
    <lineage>
        <taxon>Bacteria</taxon>
        <taxon>Bacillati</taxon>
        <taxon>Cyanobacteriota</taxon>
        <taxon>Cyanophyceae</taxon>
        <taxon>Leptolyngbyales</taxon>
        <taxon>Trichocoleusaceae</taxon>
        <taxon>Trichocoleus</taxon>
    </lineage>
</organism>
<dbReference type="Pfam" id="PF01590">
    <property type="entry name" value="GAF"/>
    <property type="match status" value="2"/>
</dbReference>
<dbReference type="PROSITE" id="PS50109">
    <property type="entry name" value="HIS_KIN"/>
    <property type="match status" value="1"/>
</dbReference>
<dbReference type="SUPFAM" id="SSF55781">
    <property type="entry name" value="GAF domain-like"/>
    <property type="match status" value="2"/>
</dbReference>
<dbReference type="InterPro" id="IPR005467">
    <property type="entry name" value="His_kinase_dom"/>
</dbReference>
<dbReference type="RefSeq" id="WP_190443304.1">
    <property type="nucleotide sequence ID" value="NZ_JAMPKM010000032.1"/>
</dbReference>
<dbReference type="InterPro" id="IPR016132">
    <property type="entry name" value="Phyto_chromo_attachment"/>
</dbReference>
<dbReference type="InterPro" id="IPR036097">
    <property type="entry name" value="HisK_dim/P_sf"/>
</dbReference>
<evidence type="ECO:0000256" key="6">
    <source>
        <dbReference type="ARBA" id="ARBA00022777"/>
    </source>
</evidence>
<feature type="domain" description="Response regulatory" evidence="11">
    <location>
        <begin position="18"/>
        <end position="134"/>
    </location>
</feature>
<evidence type="ECO:0000256" key="2">
    <source>
        <dbReference type="ARBA" id="ARBA00006402"/>
    </source>
</evidence>
<gene>
    <name evidence="12" type="ORF">NC998_25785</name>
</gene>
<evidence type="ECO:0000259" key="10">
    <source>
        <dbReference type="PROSITE" id="PS50109"/>
    </source>
</evidence>
<dbReference type="PANTHER" id="PTHR43547:SF2">
    <property type="entry name" value="HYBRID SIGNAL TRANSDUCTION HISTIDINE KINASE C"/>
    <property type="match status" value="1"/>
</dbReference>
<protein>
    <recommendedName>
        <fullName evidence="3">histidine kinase</fullName>
        <ecNumber evidence="3">2.7.13.3</ecNumber>
    </recommendedName>
</protein>
<comment type="catalytic activity">
    <reaction evidence="1">
        <text>ATP + protein L-histidine = ADP + protein N-phospho-L-histidine.</text>
        <dbReference type="EC" id="2.7.13.3"/>
    </reaction>
</comment>
<evidence type="ECO:0000256" key="8">
    <source>
        <dbReference type="PROSITE-ProRule" id="PRU00169"/>
    </source>
</evidence>
<keyword evidence="6" id="KW-0418">Kinase</keyword>
<feature type="domain" description="Histidine kinase" evidence="10">
    <location>
        <begin position="513"/>
        <end position="741"/>
    </location>
</feature>
<feature type="domain" description="Phytochrome chromophore attachment site" evidence="9">
    <location>
        <begin position="165"/>
        <end position="301"/>
    </location>
</feature>
<dbReference type="InterPro" id="IPR029016">
    <property type="entry name" value="GAF-like_dom_sf"/>
</dbReference>
<dbReference type="Gene3D" id="1.10.287.130">
    <property type="match status" value="1"/>
</dbReference>
<dbReference type="SUPFAM" id="SSF52172">
    <property type="entry name" value="CheY-like"/>
    <property type="match status" value="1"/>
</dbReference>
<keyword evidence="4 8" id="KW-0597">Phosphoprotein</keyword>
<dbReference type="EC" id="2.7.13.3" evidence="3"/>
<dbReference type="SUPFAM" id="SSF55874">
    <property type="entry name" value="ATPase domain of HSP90 chaperone/DNA topoisomerase II/histidine kinase"/>
    <property type="match status" value="1"/>
</dbReference>
<accession>A0ABV0JFH6</accession>
<feature type="modified residue" description="4-aspartylphosphate" evidence="8">
    <location>
        <position position="67"/>
    </location>
</feature>
<dbReference type="EMBL" id="JAMPKM010000032">
    <property type="protein sequence ID" value="MEP0820511.1"/>
    <property type="molecule type" value="Genomic_DNA"/>
</dbReference>
<keyword evidence="13" id="KW-1185">Reference proteome</keyword>
<dbReference type="Pfam" id="PF00072">
    <property type="entry name" value="Response_reg"/>
    <property type="match status" value="1"/>
</dbReference>
<dbReference type="InterPro" id="IPR011006">
    <property type="entry name" value="CheY-like_superfamily"/>
</dbReference>
<dbReference type="SMART" id="SM00387">
    <property type="entry name" value="HATPase_c"/>
    <property type="match status" value="1"/>
</dbReference>
<evidence type="ECO:0000313" key="12">
    <source>
        <dbReference type="EMBL" id="MEP0820511.1"/>
    </source>
</evidence>
<evidence type="ECO:0000259" key="11">
    <source>
        <dbReference type="PROSITE" id="PS50110"/>
    </source>
</evidence>
<dbReference type="Gene3D" id="3.30.450.40">
    <property type="match status" value="2"/>
</dbReference>
<dbReference type="SMART" id="SM00388">
    <property type="entry name" value="HisKA"/>
    <property type="match status" value="1"/>
</dbReference>
<dbReference type="InterPro" id="IPR004358">
    <property type="entry name" value="Sig_transdc_His_kin-like_C"/>
</dbReference>
<keyword evidence="7" id="KW-0902">Two-component regulatory system</keyword>
<dbReference type="InterPro" id="IPR003018">
    <property type="entry name" value="GAF"/>
</dbReference>
<evidence type="ECO:0000256" key="5">
    <source>
        <dbReference type="ARBA" id="ARBA00022679"/>
    </source>
</evidence>
<dbReference type="InterPro" id="IPR003594">
    <property type="entry name" value="HATPase_dom"/>
</dbReference>
<sequence length="741" mass="84061">MQILGNSLEPYFHQEHARILIVEDNPIMRRLLCQTMRAEGYQVMEACDGEEGLAAYERFQPDLVLLDAVMPGMDGFACCRQLKDLPGSSHTSIMMITSLDDPESVNQAFAAGALDYVTKPIHWTLLRQRVERLLQAQRDTLELQSQMKRERVIGSIAQRIHQSLDLAEILNVAVAEIRQFLQTDRVMIYRFNSEGCGTVSVESVAPPWASVLGQCIRDSCFNDKYTDLYRLGRIRIIEDIHNANLTPCHVDFLTQFQVKANMVVPILQGEHLWGLLIAHHCQATRYWRMWEVELAERLAIQLAIAIKQSELYQQVQQLNTELTYQVQDHIVELQQALRFEATLKRITDKVRDSLDEDQILQTAVEELAIALDVGCCNAALYDYSHNTSHIRYEFTRFLAGCRGQVISMEYYPEIYQQLQQGQCFQFCAPSAHLPNTQTAIFACPMMNGAEAIGNLCLINSQHKVLSASEVRLVEQVANQCAIALRQARLYQAAQATVTELERLNQLKDDFLSTVSHELRSPISNMRLAIQMLERNVTQSQMLCGGQVNRNSSCSKSATYLQILRDECEREISLVNDLLDLQRLEAEYQPQQTDVIQLPEWVLGLVASFEERINDRQQTLILDLEPELPDLVTDAIGLKRILTELLHNACKYTPPEKSITVAAHRQTNKLYLSVTNTGVEISPEELPRIFDKFYRIPNGDPWKQGGTGLGLALVNKLVNHLGGSIQVMSAARQTCFTLELPL</sequence>
<dbReference type="PRINTS" id="PR00344">
    <property type="entry name" value="BCTRLSENSOR"/>
</dbReference>
<dbReference type="Gene3D" id="3.30.565.10">
    <property type="entry name" value="Histidine kinase-like ATPase, C-terminal domain"/>
    <property type="match status" value="1"/>
</dbReference>
<dbReference type="Pfam" id="PF00512">
    <property type="entry name" value="HisKA"/>
    <property type="match status" value="1"/>
</dbReference>
<dbReference type="Proteomes" id="UP001464891">
    <property type="component" value="Unassembled WGS sequence"/>
</dbReference>
<dbReference type="CDD" id="cd00082">
    <property type="entry name" value="HisKA"/>
    <property type="match status" value="1"/>
</dbReference>
<evidence type="ECO:0000313" key="13">
    <source>
        <dbReference type="Proteomes" id="UP001464891"/>
    </source>
</evidence>
<dbReference type="SMART" id="SM00065">
    <property type="entry name" value="GAF"/>
    <property type="match status" value="2"/>
</dbReference>
<proteinExistence type="inferred from homology"/>
<reference evidence="12 13" key="1">
    <citation type="submission" date="2022-04" db="EMBL/GenBank/DDBJ databases">
        <title>Positive selection, recombination, and allopatry shape intraspecific diversity of widespread and dominant cyanobacteria.</title>
        <authorList>
            <person name="Wei J."/>
            <person name="Shu W."/>
            <person name="Hu C."/>
        </authorList>
    </citation>
    <scope>NUCLEOTIDE SEQUENCE [LARGE SCALE GENOMIC DNA]</scope>
    <source>
        <strain evidence="12 13">GB2-A4</strain>
    </source>
</reference>
<evidence type="ECO:0000259" key="9">
    <source>
        <dbReference type="PROSITE" id="PS50046"/>
    </source>
</evidence>